<dbReference type="EMBL" id="KZ107840">
    <property type="protein sequence ID" value="OSS51327.1"/>
    <property type="molecule type" value="Genomic_DNA"/>
</dbReference>
<name>A0A1Y2M751_EPING</name>
<reference evidence="9 10" key="1">
    <citation type="journal article" date="2017" name="Genome Announc.">
        <title>Genome sequence of the saprophytic ascomycete Epicoccum nigrum ICMP 19927 strain isolated from New Zealand.</title>
        <authorList>
            <person name="Fokin M."/>
            <person name="Fleetwood D."/>
            <person name="Weir B.S."/>
            <person name="Villas-Boas S.G."/>
        </authorList>
    </citation>
    <scope>NUCLEOTIDE SEQUENCE [LARGE SCALE GENOMIC DNA]</scope>
    <source>
        <strain evidence="9 10">ICMP 19927</strain>
    </source>
</reference>
<dbReference type="GO" id="GO:0016020">
    <property type="term" value="C:membrane"/>
    <property type="evidence" value="ECO:0007669"/>
    <property type="project" value="UniProtKB-SubCell"/>
</dbReference>
<evidence type="ECO:0000256" key="3">
    <source>
        <dbReference type="ARBA" id="ARBA00022989"/>
    </source>
</evidence>
<keyword evidence="4 7" id="KW-0472">Membrane</keyword>
<feature type="transmembrane region" description="Helical" evidence="7">
    <location>
        <begin position="162"/>
        <end position="183"/>
    </location>
</feature>
<evidence type="ECO:0000256" key="7">
    <source>
        <dbReference type="SAM" id="Phobius"/>
    </source>
</evidence>
<evidence type="ECO:0000256" key="1">
    <source>
        <dbReference type="ARBA" id="ARBA00004141"/>
    </source>
</evidence>
<sequence>MAEFKRAQVCVTTIAVTCLAAVIVILRFIARYMTVKSELTADDWLTVVAIILTICSMAVNLIMIGTGLGRNMSDLKGEEVARLMQIVLADEYLYVLNLTIIKLSILSMYRRLFPSRTIRVATVVLGGISVTWALSYIVVISLQCMPLQKWWQPETEGTCLDLFAIYLGNAIPNIFTDVSILALPITQVWRLQVRLWQRIVLIGIFLLGSFVVFISIYRLILLLQINPTNVSRSLEPALTWAHIEMATAVISASLPTIRPVLVHICRSIGLSQFVSSKGGRSRGISLPERSNQKTTDTAPLSSRATINREGSDWLQSDHVMKETDVVCHLCDSAAGLCGEHISNKSGSRPIITKTTEIHHEYECGDRGDSDSTSQKQGEIQAYSAV</sequence>
<keyword evidence="2 7" id="KW-0812">Transmembrane</keyword>
<protein>
    <recommendedName>
        <fullName evidence="8">Rhodopsin domain-containing protein</fullName>
    </recommendedName>
</protein>
<dbReference type="Proteomes" id="UP000193240">
    <property type="component" value="Unassembled WGS sequence"/>
</dbReference>
<gene>
    <name evidence="9" type="ORF">B5807_03188</name>
</gene>
<proteinExistence type="inferred from homology"/>
<feature type="transmembrane region" description="Helical" evidence="7">
    <location>
        <begin position="121"/>
        <end position="142"/>
    </location>
</feature>
<feature type="transmembrane region" description="Helical" evidence="7">
    <location>
        <begin position="41"/>
        <end position="64"/>
    </location>
</feature>
<evidence type="ECO:0000256" key="4">
    <source>
        <dbReference type="ARBA" id="ARBA00023136"/>
    </source>
</evidence>
<dbReference type="PANTHER" id="PTHR33048">
    <property type="entry name" value="PTH11-LIKE INTEGRAL MEMBRANE PROTEIN (AFU_ORTHOLOGUE AFUA_5G11245)"/>
    <property type="match status" value="1"/>
</dbReference>
<dbReference type="InterPro" id="IPR049326">
    <property type="entry name" value="Rhodopsin_dom_fungi"/>
</dbReference>
<comment type="similarity">
    <text evidence="5">Belongs to the SAT4 family.</text>
</comment>
<feature type="domain" description="Rhodopsin" evidence="8">
    <location>
        <begin position="26"/>
        <end position="262"/>
    </location>
</feature>
<accession>A0A1Y2M751</accession>
<feature type="compositionally biased region" description="Polar residues" evidence="6">
    <location>
        <begin position="288"/>
        <end position="302"/>
    </location>
</feature>
<feature type="transmembrane region" description="Helical" evidence="7">
    <location>
        <begin position="195"/>
        <end position="217"/>
    </location>
</feature>
<evidence type="ECO:0000256" key="2">
    <source>
        <dbReference type="ARBA" id="ARBA00022692"/>
    </source>
</evidence>
<evidence type="ECO:0000259" key="8">
    <source>
        <dbReference type="Pfam" id="PF20684"/>
    </source>
</evidence>
<feature type="transmembrane region" description="Helical" evidence="7">
    <location>
        <begin position="6"/>
        <end position="29"/>
    </location>
</feature>
<keyword evidence="3 7" id="KW-1133">Transmembrane helix</keyword>
<feature type="region of interest" description="Disordered" evidence="6">
    <location>
        <begin position="274"/>
        <end position="302"/>
    </location>
</feature>
<dbReference type="Pfam" id="PF20684">
    <property type="entry name" value="Fung_rhodopsin"/>
    <property type="match status" value="1"/>
</dbReference>
<dbReference type="STRING" id="105696.A0A1Y2M751"/>
<dbReference type="InParanoid" id="A0A1Y2M751"/>
<dbReference type="AlphaFoldDB" id="A0A1Y2M751"/>
<evidence type="ECO:0000313" key="10">
    <source>
        <dbReference type="Proteomes" id="UP000193240"/>
    </source>
</evidence>
<organism evidence="9 10">
    <name type="scientific">Epicoccum nigrum</name>
    <name type="common">Soil fungus</name>
    <name type="synonym">Epicoccum purpurascens</name>
    <dbReference type="NCBI Taxonomy" id="105696"/>
    <lineage>
        <taxon>Eukaryota</taxon>
        <taxon>Fungi</taxon>
        <taxon>Dikarya</taxon>
        <taxon>Ascomycota</taxon>
        <taxon>Pezizomycotina</taxon>
        <taxon>Dothideomycetes</taxon>
        <taxon>Pleosporomycetidae</taxon>
        <taxon>Pleosporales</taxon>
        <taxon>Pleosporineae</taxon>
        <taxon>Didymellaceae</taxon>
        <taxon>Epicoccum</taxon>
    </lineage>
</organism>
<dbReference type="OMA" id="LMYHRIF"/>
<feature type="region of interest" description="Disordered" evidence="6">
    <location>
        <begin position="362"/>
        <end position="385"/>
    </location>
</feature>
<evidence type="ECO:0000256" key="6">
    <source>
        <dbReference type="SAM" id="MobiDB-lite"/>
    </source>
</evidence>
<keyword evidence="10" id="KW-1185">Reference proteome</keyword>
<dbReference type="InterPro" id="IPR052337">
    <property type="entry name" value="SAT4-like"/>
</dbReference>
<evidence type="ECO:0000313" key="9">
    <source>
        <dbReference type="EMBL" id="OSS51327.1"/>
    </source>
</evidence>
<comment type="subcellular location">
    <subcellularLocation>
        <location evidence="1">Membrane</location>
        <topology evidence="1">Multi-pass membrane protein</topology>
    </subcellularLocation>
</comment>
<evidence type="ECO:0000256" key="5">
    <source>
        <dbReference type="ARBA" id="ARBA00038359"/>
    </source>
</evidence>
<dbReference type="PANTHER" id="PTHR33048:SF47">
    <property type="entry name" value="INTEGRAL MEMBRANE PROTEIN-RELATED"/>
    <property type="match status" value="1"/>
</dbReference>